<organism evidence="1">
    <name type="scientific">Amphimedon queenslandica</name>
    <name type="common">Sponge</name>
    <dbReference type="NCBI Taxonomy" id="400682"/>
    <lineage>
        <taxon>Eukaryota</taxon>
        <taxon>Metazoa</taxon>
        <taxon>Porifera</taxon>
        <taxon>Demospongiae</taxon>
        <taxon>Heteroscleromorpha</taxon>
        <taxon>Haplosclerida</taxon>
        <taxon>Niphatidae</taxon>
        <taxon>Amphimedon</taxon>
    </lineage>
</organism>
<dbReference type="AlphaFoldDB" id="A0A1X7VM19"/>
<accession>A0A1X7VM19</accession>
<name>A0A1X7VM19_AMPQE</name>
<dbReference type="InParanoid" id="A0A1X7VM19"/>
<reference evidence="1" key="1">
    <citation type="submission" date="2017-05" db="UniProtKB">
        <authorList>
            <consortium name="EnsemblMetazoa"/>
        </authorList>
    </citation>
    <scope>IDENTIFICATION</scope>
</reference>
<proteinExistence type="predicted"/>
<sequence>MGDTVSTESKKEDTSVMLQVDRDIMSRRGQFEADGIMAAKFNGKRVSVPRPSKIIWIGVLLEKNDWIHTGIGFHNDITLKFNNGKTKQYKYCVMHGVADDDEKYRIYLSFANDLTDIYEDMATAFGTRINYSFSPVVAGDTWTTNRFAGDVIRKMESFIGLTFKMAAPLHYGQTNCVHFSVVMFLYFAAEDESKWKEIVGKFHSNIRNKDYTSLLSNLQKELHRI</sequence>
<evidence type="ECO:0000313" key="1">
    <source>
        <dbReference type="EnsemblMetazoa" id="Aqu2.1.40934_001"/>
    </source>
</evidence>
<dbReference type="EnsemblMetazoa" id="Aqu2.1.40934_001">
    <property type="protein sequence ID" value="Aqu2.1.40934_001"/>
    <property type="gene ID" value="Aqu2.1.40934"/>
</dbReference>
<protein>
    <submittedName>
        <fullName evidence="1">Uncharacterized protein</fullName>
    </submittedName>
</protein>